<gene>
    <name evidence="3" type="ORF">CTEN210_04708</name>
</gene>
<dbReference type="Proteomes" id="UP001054902">
    <property type="component" value="Unassembled WGS sequence"/>
</dbReference>
<evidence type="ECO:0000313" key="3">
    <source>
        <dbReference type="EMBL" id="GFH48232.1"/>
    </source>
</evidence>
<evidence type="ECO:0000256" key="1">
    <source>
        <dbReference type="SAM" id="Phobius"/>
    </source>
</evidence>
<feature type="transmembrane region" description="Helical" evidence="1">
    <location>
        <begin position="9"/>
        <end position="28"/>
    </location>
</feature>
<keyword evidence="1" id="KW-0812">Transmembrane</keyword>
<dbReference type="SUPFAM" id="SSF53756">
    <property type="entry name" value="UDP-Glycosyltransferase/glycogen phosphorylase"/>
    <property type="match status" value="1"/>
</dbReference>
<evidence type="ECO:0000259" key="2">
    <source>
        <dbReference type="Pfam" id="PF13524"/>
    </source>
</evidence>
<comment type="caution">
    <text evidence="3">The sequence shown here is derived from an EMBL/GenBank/DDBJ whole genome shotgun (WGS) entry which is preliminary data.</text>
</comment>
<keyword evidence="1" id="KW-0472">Membrane</keyword>
<dbReference type="EMBL" id="BLLK01000027">
    <property type="protein sequence ID" value="GFH48232.1"/>
    <property type="molecule type" value="Genomic_DNA"/>
</dbReference>
<dbReference type="AlphaFoldDB" id="A0AAD3CLG8"/>
<sequence>MGSKKRVQLLYSYTFITLLFLIIGFLVLTCGRDRFKKVNLSKEKVIPKQKVLLRPSTLTRKSSSEYKHIMYDGVVQSKKLEKTDDFLDQDAVWIVDPLAYNCEKELIPEIKKRLEKIPTPWKIIFLDFSDMGRDYGPCFYEIKNSLFKSGKYTFFARRAFYSEERNINFDASDNEKTNFHDLGEYIDWDSYFVEDDSQEKLLGGLVQPLRYSIRSDFADAIFNITSTMGITYLPDSYRRHGAIHFWNVKVDYDDPNKSSTLRNMVTTAMLELAEENDMKNKGIHAYQVGTRENTGRRNVQEGYLKTMLSHKIVVVSQRDYWEDHYRLMEALASGALVLTDPMNPLPSWYQDGVNIVVYRNLWQLKNYIRYYLNHESERLKIAKAGFELAMSKHRSSHNMERLVLGNWNLPNFGEFAQYGSIMDISTSTKN</sequence>
<keyword evidence="1" id="KW-1133">Transmembrane helix</keyword>
<protein>
    <recommendedName>
        <fullName evidence="2">Spore protein YkvP/CgeB glycosyl transferase-like domain-containing protein</fullName>
    </recommendedName>
</protein>
<keyword evidence="4" id="KW-1185">Reference proteome</keyword>
<proteinExistence type="predicted"/>
<feature type="domain" description="Spore protein YkvP/CgeB glycosyl transferase-like" evidence="2">
    <location>
        <begin position="283"/>
        <end position="402"/>
    </location>
</feature>
<reference evidence="3 4" key="1">
    <citation type="journal article" date="2021" name="Sci. Rep.">
        <title>The genome of the diatom Chaetoceros tenuissimus carries an ancient integrated fragment of an extant virus.</title>
        <authorList>
            <person name="Hongo Y."/>
            <person name="Kimura K."/>
            <person name="Takaki Y."/>
            <person name="Yoshida Y."/>
            <person name="Baba S."/>
            <person name="Kobayashi G."/>
            <person name="Nagasaki K."/>
            <person name="Hano T."/>
            <person name="Tomaru Y."/>
        </authorList>
    </citation>
    <scope>NUCLEOTIDE SEQUENCE [LARGE SCALE GENOMIC DNA]</scope>
    <source>
        <strain evidence="3 4">NIES-3715</strain>
    </source>
</reference>
<dbReference type="InterPro" id="IPR055259">
    <property type="entry name" value="YkvP/CgeB_Glyco_trans-like"/>
</dbReference>
<accession>A0AAD3CLG8</accession>
<name>A0AAD3CLG8_9STRA</name>
<dbReference type="Pfam" id="PF13524">
    <property type="entry name" value="Glyco_trans_1_2"/>
    <property type="match status" value="1"/>
</dbReference>
<organism evidence="3 4">
    <name type="scientific">Chaetoceros tenuissimus</name>
    <dbReference type="NCBI Taxonomy" id="426638"/>
    <lineage>
        <taxon>Eukaryota</taxon>
        <taxon>Sar</taxon>
        <taxon>Stramenopiles</taxon>
        <taxon>Ochrophyta</taxon>
        <taxon>Bacillariophyta</taxon>
        <taxon>Coscinodiscophyceae</taxon>
        <taxon>Chaetocerotophycidae</taxon>
        <taxon>Chaetocerotales</taxon>
        <taxon>Chaetocerotaceae</taxon>
        <taxon>Chaetoceros</taxon>
    </lineage>
</organism>
<evidence type="ECO:0000313" key="4">
    <source>
        <dbReference type="Proteomes" id="UP001054902"/>
    </source>
</evidence>